<feature type="region of interest" description="Disordered" evidence="1">
    <location>
        <begin position="50"/>
        <end position="220"/>
    </location>
</feature>
<keyword evidence="3" id="KW-1185">Reference proteome</keyword>
<dbReference type="PANTHER" id="PTHR36826:SF1">
    <property type="entry name" value="PROTEIN ECM13"/>
    <property type="match status" value="1"/>
</dbReference>
<gene>
    <name evidence="2" type="ORF">Cboi02_000444000</name>
</gene>
<feature type="compositionally biased region" description="Low complexity" evidence="1">
    <location>
        <begin position="50"/>
        <end position="65"/>
    </location>
</feature>
<dbReference type="Proteomes" id="UP001165120">
    <property type="component" value="Unassembled WGS sequence"/>
</dbReference>
<organism evidence="2 3">
    <name type="scientific">Candida boidinii</name>
    <name type="common">Yeast</name>
    <dbReference type="NCBI Taxonomy" id="5477"/>
    <lineage>
        <taxon>Eukaryota</taxon>
        <taxon>Fungi</taxon>
        <taxon>Dikarya</taxon>
        <taxon>Ascomycota</taxon>
        <taxon>Saccharomycotina</taxon>
        <taxon>Pichiomycetes</taxon>
        <taxon>Pichiales</taxon>
        <taxon>Pichiaceae</taxon>
        <taxon>Ogataea</taxon>
        <taxon>Ogataea/Candida clade</taxon>
    </lineage>
</organism>
<proteinExistence type="predicted"/>
<sequence length="382" mass="43402">MMQHSLSDTYLLASKVKSRLTKEAVKSNVNLRVLVCQANLLDNLIDYLNSSTDDSSSSSSSNNNSDTEEDKLEKNDSNKNVSFDDIEGESSVTLHQEREVQQDSKTKITTSEIILSDDEEQDDDGSEVTDAMQLSRLDKLNNAEDNSSFEEYYEYDDSSDDDSDYESDYEYVYEDVSSDEGEYEEGAEVRLCESKSKSQIHNEETNEEEEDDDDEDVEYSTDVRLNLTRCHSQNEDSNSARLQKTSNLYLAPQKSVLLQSTEDLGLSRLNSLMDEEEIEEEQIEEEEEVESDSNHLDLPSLSYCSSASSSDIEDNESDDHPSHPHHHHNHNHQTKDTTNDKESKNINSNIYPAVEECDLGDINELTKMYGQTNVPQPHLVYA</sequence>
<feature type="region of interest" description="Disordered" evidence="1">
    <location>
        <begin position="275"/>
        <end position="345"/>
    </location>
</feature>
<feature type="compositionally biased region" description="Acidic residues" evidence="1">
    <location>
        <begin position="147"/>
        <end position="186"/>
    </location>
</feature>
<evidence type="ECO:0000313" key="2">
    <source>
        <dbReference type="EMBL" id="GME74518.1"/>
    </source>
</evidence>
<feature type="compositionally biased region" description="Basic and acidic residues" evidence="1">
    <location>
        <begin position="187"/>
        <end position="204"/>
    </location>
</feature>
<feature type="compositionally biased region" description="Low complexity" evidence="1">
    <location>
        <begin position="297"/>
        <end position="310"/>
    </location>
</feature>
<dbReference type="PANTHER" id="PTHR36826">
    <property type="entry name" value="PROTEIN ECM13"/>
    <property type="match status" value="1"/>
</dbReference>
<accession>A0A9W6T2X3</accession>
<feature type="compositionally biased region" description="Acidic residues" evidence="1">
    <location>
        <begin position="275"/>
        <end position="291"/>
    </location>
</feature>
<feature type="compositionally biased region" description="Acidic residues" evidence="1">
    <location>
        <begin position="205"/>
        <end position="219"/>
    </location>
</feature>
<feature type="compositionally biased region" description="Acidic residues" evidence="1">
    <location>
        <begin position="115"/>
        <end position="127"/>
    </location>
</feature>
<dbReference type="AlphaFoldDB" id="A0A9W6T2X3"/>
<feature type="compositionally biased region" description="Basic and acidic residues" evidence="1">
    <location>
        <begin position="95"/>
        <end position="106"/>
    </location>
</feature>
<name>A0A9W6T2X3_CANBO</name>
<dbReference type="InterPro" id="IPR037738">
    <property type="entry name" value="Ecm13-like"/>
</dbReference>
<comment type="caution">
    <text evidence="2">The sequence shown here is derived from an EMBL/GenBank/DDBJ whole genome shotgun (WGS) entry which is preliminary data.</text>
</comment>
<reference evidence="2" key="1">
    <citation type="submission" date="2023-04" db="EMBL/GenBank/DDBJ databases">
        <title>Candida boidinii NBRC 10035.</title>
        <authorList>
            <person name="Ichikawa N."/>
            <person name="Sato H."/>
            <person name="Tonouchi N."/>
        </authorList>
    </citation>
    <scope>NUCLEOTIDE SEQUENCE</scope>
    <source>
        <strain evidence="2">NBRC 10035</strain>
    </source>
</reference>
<evidence type="ECO:0000313" key="3">
    <source>
        <dbReference type="Proteomes" id="UP001165120"/>
    </source>
</evidence>
<evidence type="ECO:0000256" key="1">
    <source>
        <dbReference type="SAM" id="MobiDB-lite"/>
    </source>
</evidence>
<feature type="compositionally biased region" description="Basic residues" evidence="1">
    <location>
        <begin position="323"/>
        <end position="332"/>
    </location>
</feature>
<protein>
    <submittedName>
        <fullName evidence="2">Unnamed protein product</fullName>
    </submittedName>
</protein>
<dbReference type="EMBL" id="BSXN01001796">
    <property type="protein sequence ID" value="GME74518.1"/>
    <property type="molecule type" value="Genomic_DNA"/>
</dbReference>
<feature type="compositionally biased region" description="Basic and acidic residues" evidence="1">
    <location>
        <begin position="333"/>
        <end position="344"/>
    </location>
</feature>